<dbReference type="Proteomes" id="UP000007014">
    <property type="component" value="Chromosome 8"/>
</dbReference>
<feature type="compositionally biased region" description="Low complexity" evidence="1">
    <location>
        <begin position="484"/>
        <end position="501"/>
    </location>
</feature>
<dbReference type="HOGENOM" id="CLU_527203_0_0_1"/>
<proteinExistence type="predicted"/>
<protein>
    <submittedName>
        <fullName evidence="2">Uncharacterized protein</fullName>
    </submittedName>
</protein>
<feature type="compositionally biased region" description="Basic and acidic residues" evidence="1">
    <location>
        <begin position="508"/>
        <end position="517"/>
    </location>
</feature>
<feature type="region of interest" description="Disordered" evidence="1">
    <location>
        <begin position="196"/>
        <end position="234"/>
    </location>
</feature>
<dbReference type="OrthoDB" id="10455633at2759"/>
<organism evidence="2 3">
    <name type="scientific">Cyanidioschyzon merolae (strain NIES-3377 / 10D)</name>
    <name type="common">Unicellular red alga</name>
    <dbReference type="NCBI Taxonomy" id="280699"/>
    <lineage>
        <taxon>Eukaryota</taxon>
        <taxon>Rhodophyta</taxon>
        <taxon>Bangiophyceae</taxon>
        <taxon>Cyanidiales</taxon>
        <taxon>Cyanidiaceae</taxon>
        <taxon>Cyanidioschyzon</taxon>
    </lineage>
</organism>
<dbReference type="Gene3D" id="1.25.40.280">
    <property type="entry name" value="alix/aip1 like domains"/>
    <property type="match status" value="1"/>
</dbReference>
<dbReference type="Gramene" id="CMH249CT">
    <property type="protein sequence ID" value="CMH249CT"/>
    <property type="gene ID" value="CMH249C"/>
</dbReference>
<evidence type="ECO:0000256" key="1">
    <source>
        <dbReference type="SAM" id="MobiDB-lite"/>
    </source>
</evidence>
<evidence type="ECO:0000313" key="2">
    <source>
        <dbReference type="EMBL" id="BAM79896.1"/>
    </source>
</evidence>
<dbReference type="AlphaFoldDB" id="M1UQT7"/>
<dbReference type="RefSeq" id="XP_005536182.1">
    <property type="nucleotide sequence ID" value="XM_005536125.1"/>
</dbReference>
<name>M1UQT7_CYAM1</name>
<sequence length="517" mass="57322">MRTAKTALDTRCTQPAGVRWRSQLRFDVKLCDAHQCSKKTIPPSTEAHAPLTVSGMGGCYSLLDGRHDTGQFEVIVPVDLFVYVPGRKYTRALEATAADTALSLRQRYVAADSAGASKATRVHVKRLTRSRVAKYLQALSKEDASAEENAKYAWTGLLASGDRFHKGDSGFEVVNVVYALALSTLMRAKRVASDPEGELTDSVFDPERIPDQDSKRRNGSRKQSAPRKAPAWDTRRERVQQLLVEAAEELQALKEIRNEHYPNEEAVSALPVDLQDAVIDALLLQCLGHAEMVAVVRGFRAKLPKATAGTLPQHEDLSGWAASAHAAMARFEEALTVLEDITPTDAHSRTEVDGERLQGWVEYLRFRLRTSTAWARMLQGMSLWSQDETEKQNRGAALAACHDGFETLEAARRHVHKTWCGRERTQRESVLTALTQLEMQFMRIYEPIANQNMNIYLVGRDDQPPALPTAQPMIPEPAAWLWSSAAEAEPSSEASLAPEASTEISVVEGKHENQNSL</sequence>
<keyword evidence="3" id="KW-1185">Reference proteome</keyword>
<dbReference type="PANTHER" id="PTHR23032:SF13">
    <property type="entry name" value="BRO1 DOMAIN-CONTAINING PROTEIN BROX"/>
    <property type="match status" value="1"/>
</dbReference>
<reference evidence="2 3" key="2">
    <citation type="journal article" date="2007" name="BMC Biol.">
        <title>A 100%-complete sequence reveals unusually simple genomic features in the hot-spring red alga Cyanidioschyzon merolae.</title>
        <authorList>
            <person name="Nozaki H."/>
            <person name="Takano H."/>
            <person name="Misumi O."/>
            <person name="Terasawa K."/>
            <person name="Matsuzaki M."/>
            <person name="Maruyama S."/>
            <person name="Nishida K."/>
            <person name="Yagisawa F."/>
            <person name="Yoshida Y."/>
            <person name="Fujiwara T."/>
            <person name="Takio S."/>
            <person name="Tamura K."/>
            <person name="Chung S.J."/>
            <person name="Nakamura S."/>
            <person name="Kuroiwa H."/>
            <person name="Tanaka K."/>
            <person name="Sato N."/>
            <person name="Kuroiwa T."/>
        </authorList>
    </citation>
    <scope>NUCLEOTIDE SEQUENCE [LARGE SCALE GENOMIC DNA]</scope>
    <source>
        <strain evidence="2 3">10D</strain>
    </source>
</reference>
<dbReference type="PANTHER" id="PTHR23032">
    <property type="entry name" value="BRO1 DOMAIN-CONTAINING PROTEIN BROX"/>
    <property type="match status" value="1"/>
</dbReference>
<dbReference type="InterPro" id="IPR038898">
    <property type="entry name" value="BROX"/>
</dbReference>
<dbReference type="KEGG" id="cme:CYME_CMH249C"/>
<dbReference type="GeneID" id="16993569"/>
<evidence type="ECO:0000313" key="3">
    <source>
        <dbReference type="Proteomes" id="UP000007014"/>
    </source>
</evidence>
<gene>
    <name evidence="2" type="ORF">CYME_CMH249C</name>
</gene>
<accession>M1UQT7</accession>
<feature type="region of interest" description="Disordered" evidence="1">
    <location>
        <begin position="484"/>
        <end position="517"/>
    </location>
</feature>
<dbReference type="InterPro" id="IPR038499">
    <property type="entry name" value="BRO1_sf"/>
</dbReference>
<dbReference type="EMBL" id="AP006490">
    <property type="protein sequence ID" value="BAM79896.1"/>
    <property type="molecule type" value="Genomic_DNA"/>
</dbReference>
<reference evidence="2 3" key="1">
    <citation type="journal article" date="2004" name="Nature">
        <title>Genome sequence of the ultrasmall unicellular red alga Cyanidioschyzon merolae 10D.</title>
        <authorList>
            <person name="Matsuzaki M."/>
            <person name="Misumi O."/>
            <person name="Shin-i T."/>
            <person name="Maruyama S."/>
            <person name="Takahara M."/>
            <person name="Miyagishima S."/>
            <person name="Mori T."/>
            <person name="Nishida K."/>
            <person name="Yagisawa F."/>
            <person name="Nishida K."/>
            <person name="Yoshida Y."/>
            <person name="Nishimura Y."/>
            <person name="Nakao S."/>
            <person name="Kobayashi T."/>
            <person name="Momoyama Y."/>
            <person name="Higashiyama T."/>
            <person name="Minoda A."/>
            <person name="Sano M."/>
            <person name="Nomoto H."/>
            <person name="Oishi K."/>
            <person name="Hayashi H."/>
            <person name="Ohta F."/>
            <person name="Nishizaka S."/>
            <person name="Haga S."/>
            <person name="Miura S."/>
            <person name="Morishita T."/>
            <person name="Kabeya Y."/>
            <person name="Terasawa K."/>
            <person name="Suzuki Y."/>
            <person name="Ishii Y."/>
            <person name="Asakawa S."/>
            <person name="Takano H."/>
            <person name="Ohta N."/>
            <person name="Kuroiwa H."/>
            <person name="Tanaka K."/>
            <person name="Shimizu N."/>
            <person name="Sugano S."/>
            <person name="Sato N."/>
            <person name="Nozaki H."/>
            <person name="Ogasawara N."/>
            <person name="Kohara Y."/>
            <person name="Kuroiwa T."/>
        </authorList>
    </citation>
    <scope>NUCLEOTIDE SEQUENCE [LARGE SCALE GENOMIC DNA]</scope>
    <source>
        <strain evidence="2 3">10D</strain>
    </source>
</reference>
<feature type="compositionally biased region" description="Basic and acidic residues" evidence="1">
    <location>
        <begin position="205"/>
        <end position="216"/>
    </location>
</feature>